<evidence type="ECO:0000256" key="2">
    <source>
        <dbReference type="SAM" id="MobiDB-lite"/>
    </source>
</evidence>
<dbReference type="SMART" id="SM00507">
    <property type="entry name" value="HNHc"/>
    <property type="match status" value="1"/>
</dbReference>
<dbReference type="STRING" id="683150.G205_14266"/>
<dbReference type="GO" id="GO:0008270">
    <property type="term" value="F:zinc ion binding"/>
    <property type="evidence" value="ECO:0007669"/>
    <property type="project" value="InterPro"/>
</dbReference>
<protein>
    <submittedName>
        <fullName evidence="4">HNH endonuclease</fullName>
    </submittedName>
</protein>
<evidence type="ECO:0000313" key="5">
    <source>
        <dbReference type="Proteomes" id="UP000294621"/>
    </source>
</evidence>
<dbReference type="Pfam" id="PF02720">
    <property type="entry name" value="DUF222"/>
    <property type="match status" value="1"/>
</dbReference>
<sequence length="491" mass="52336">MQTEPAADDVWFPAVRFADGGPLLGGEVSYPLPSFLTADQALGLAQSADRLISWATAMRIRAVARVEEAVAEEVRPRNGSQPVRFGGDEAHALAVTEVATACAVSEGSAAQSLNDAAELATCQWEVLEAVEEGKISPAHARVILEQARSLPAAHHGEFSRIALLRTRTRHGRLRTAVELRTCLRRMRERLHPESLSSRKASAQRERGVWFTPEQDGMCTITAFLTAETGLAIFNGLDRDARLASARAAETDTYQVAGTASAPGSSTPSRTMPEFRADALAYRLLGGSGDGIGPFRPEVVVTIPVGHVLADVPAAAPLALEAGAPGPRTAELQGYGPIDADTALKLAALAPNWHRLFTDFSTGKALGVGRTAYRPPQVLLRYLHSRDGTCRFPGCTRPARGCEVDHTVEWQDGGHTEPGNLALLCRRHHALKSIGAWSYEHLSHGGDLRWRSALGRTYSTGAADAGAVDGDGGRAETAEPPLAAKPVVPPPF</sequence>
<dbReference type="GO" id="GO:0004519">
    <property type="term" value="F:endonuclease activity"/>
    <property type="evidence" value="ECO:0007669"/>
    <property type="project" value="UniProtKB-KW"/>
</dbReference>
<organism evidence="4 5">
    <name type="scientific">Arthrobacter nitrophenolicus</name>
    <dbReference type="NCBI Taxonomy" id="683150"/>
    <lineage>
        <taxon>Bacteria</taxon>
        <taxon>Bacillati</taxon>
        <taxon>Actinomycetota</taxon>
        <taxon>Actinomycetes</taxon>
        <taxon>Micrococcales</taxon>
        <taxon>Micrococcaceae</taxon>
        <taxon>Arthrobacter</taxon>
    </lineage>
</organism>
<comment type="caution">
    <text evidence="4">The sequence shown here is derived from an EMBL/GenBank/DDBJ whole genome shotgun (WGS) entry which is preliminary data.</text>
</comment>
<name>A0A4R5Y5M2_9MICC</name>
<keyword evidence="4" id="KW-0378">Hydrolase</keyword>
<dbReference type="InterPro" id="IPR003615">
    <property type="entry name" value="HNH_nuc"/>
</dbReference>
<comment type="similarity">
    <text evidence="1">Belongs to the Rv1128c/1148c/1588c/1702c/1945/3466 family.</text>
</comment>
<dbReference type="Proteomes" id="UP000294621">
    <property type="component" value="Unassembled WGS sequence"/>
</dbReference>
<dbReference type="AlphaFoldDB" id="A0A4R5Y5M2"/>
<keyword evidence="4" id="KW-0540">Nuclease</keyword>
<accession>A0A4R5Y5M2</accession>
<evidence type="ECO:0000259" key="3">
    <source>
        <dbReference type="SMART" id="SM00507"/>
    </source>
</evidence>
<dbReference type="EMBL" id="SMZQ01000003">
    <property type="protein sequence ID" value="TDL38595.1"/>
    <property type="molecule type" value="Genomic_DNA"/>
</dbReference>
<feature type="region of interest" description="Disordered" evidence="2">
    <location>
        <begin position="462"/>
        <end position="491"/>
    </location>
</feature>
<dbReference type="InterPro" id="IPR003870">
    <property type="entry name" value="DUF222"/>
</dbReference>
<evidence type="ECO:0000313" key="4">
    <source>
        <dbReference type="EMBL" id="TDL38595.1"/>
    </source>
</evidence>
<dbReference type="CDD" id="cd00085">
    <property type="entry name" value="HNHc"/>
    <property type="match status" value="1"/>
</dbReference>
<dbReference type="OrthoDB" id="5197219at2"/>
<dbReference type="Pfam" id="PF01844">
    <property type="entry name" value="HNH"/>
    <property type="match status" value="1"/>
</dbReference>
<feature type="domain" description="HNH nuclease" evidence="3">
    <location>
        <begin position="377"/>
        <end position="429"/>
    </location>
</feature>
<reference evidence="4 5" key="1">
    <citation type="submission" date="2019-03" db="EMBL/GenBank/DDBJ databases">
        <title>Genome Sequencing and Assembly of Various Microbes Isolated from Partially Reclaimed Soil and Acid Mine Drainage (AMD) Site.</title>
        <authorList>
            <person name="Steinbock B."/>
            <person name="Bechtold R."/>
            <person name="Sevigny J.L."/>
            <person name="Thomas D."/>
            <person name="Cuthill L.R."/>
            <person name="Aveiro Johannsen E.J."/>
            <person name="Thomas K."/>
            <person name="Ghosh A."/>
        </authorList>
    </citation>
    <scope>NUCLEOTIDE SEQUENCE [LARGE SCALE GENOMIC DNA]</scope>
    <source>
        <strain evidence="4 5">S-A1</strain>
    </source>
</reference>
<keyword evidence="4" id="KW-0255">Endonuclease</keyword>
<gene>
    <name evidence="4" type="ORF">E2R57_06450</name>
</gene>
<dbReference type="Gene3D" id="1.10.30.50">
    <property type="match status" value="1"/>
</dbReference>
<proteinExistence type="inferred from homology"/>
<dbReference type="InterPro" id="IPR002711">
    <property type="entry name" value="HNH"/>
</dbReference>
<evidence type="ECO:0000256" key="1">
    <source>
        <dbReference type="ARBA" id="ARBA00023450"/>
    </source>
</evidence>
<dbReference type="GO" id="GO:0003676">
    <property type="term" value="F:nucleic acid binding"/>
    <property type="evidence" value="ECO:0007669"/>
    <property type="project" value="InterPro"/>
</dbReference>